<organism evidence="1 2">
    <name type="scientific">Novilysobacter ciconiae</name>
    <dbReference type="NCBI Taxonomy" id="2781022"/>
    <lineage>
        <taxon>Bacteria</taxon>
        <taxon>Pseudomonadati</taxon>
        <taxon>Pseudomonadota</taxon>
        <taxon>Gammaproteobacteria</taxon>
        <taxon>Lysobacterales</taxon>
        <taxon>Lysobacteraceae</taxon>
        <taxon>Novilysobacter</taxon>
    </lineage>
</organism>
<dbReference type="AlphaFoldDB" id="A0A7S6UG99"/>
<dbReference type="EMBL" id="CP063656">
    <property type="protein sequence ID" value="QOW19751.1"/>
    <property type="molecule type" value="Genomic_DNA"/>
</dbReference>
<gene>
    <name evidence="1" type="ORF">INQ41_01345</name>
</gene>
<evidence type="ECO:0000313" key="2">
    <source>
        <dbReference type="Proteomes" id="UP000594059"/>
    </source>
</evidence>
<keyword evidence="2" id="KW-1185">Reference proteome</keyword>
<sequence>MTTSLFPQEVYLLERYSSNEYFALMRDAWEAMVRHADDCLEQFTSKLPADYRSRALPDQPDIVWGQRVIPNFRDTLHDLYESYISLSHGHVNSLNTAHRVANDFRGQLEFSSEWFDELEPKQGDKHSELLLIAVGYAGNIWRTAGAYWIKGALTVRYDPASRGPINGPSTWPKYQLNHLVTVRTGDPVPQTGVYLPLIDDSCAQLLIAGDAADEASVGYDEHTMQNISSEPTNWTLVERVPDETVKDGLLDLLSGQTARVNRVPAGDPCPRSGWWYSPAQARSHRKFKQGDVFPGFEGSQYGATFWLWSQDQLDR</sequence>
<protein>
    <submittedName>
        <fullName evidence="1">Uncharacterized protein</fullName>
    </submittedName>
</protein>
<name>A0A7S6UG99_9GAMM</name>
<proteinExistence type="predicted"/>
<evidence type="ECO:0000313" key="1">
    <source>
        <dbReference type="EMBL" id="QOW19751.1"/>
    </source>
</evidence>
<reference evidence="1 2" key="1">
    <citation type="submission" date="2020-10" db="EMBL/GenBank/DDBJ databases">
        <title>complete genome sequencing of Lysobacter sp. H21R20.</title>
        <authorList>
            <person name="Bae J.-W."/>
            <person name="Lee S.-Y."/>
        </authorList>
    </citation>
    <scope>NUCLEOTIDE SEQUENCE [LARGE SCALE GENOMIC DNA]</scope>
    <source>
        <strain evidence="1 2">H21R20</strain>
    </source>
</reference>
<dbReference type="RefSeq" id="WP_193985559.1">
    <property type="nucleotide sequence ID" value="NZ_CP063656.1"/>
</dbReference>
<dbReference type="Proteomes" id="UP000594059">
    <property type="component" value="Chromosome"/>
</dbReference>
<dbReference type="KEGG" id="lcic:INQ41_01345"/>
<accession>A0A7S6UG99</accession>